<organism evidence="1 2">
    <name type="scientific">Pyrenophora tritici-repentis</name>
    <dbReference type="NCBI Taxonomy" id="45151"/>
    <lineage>
        <taxon>Eukaryota</taxon>
        <taxon>Fungi</taxon>
        <taxon>Dikarya</taxon>
        <taxon>Ascomycota</taxon>
        <taxon>Pezizomycotina</taxon>
        <taxon>Dothideomycetes</taxon>
        <taxon>Pleosporomycetidae</taxon>
        <taxon>Pleosporales</taxon>
        <taxon>Pleosporineae</taxon>
        <taxon>Pleosporaceae</taxon>
        <taxon>Pyrenophora</taxon>
    </lineage>
</organism>
<dbReference type="RefSeq" id="XP_065965165.1">
    <property type="nucleotide sequence ID" value="XM_066102963.1"/>
</dbReference>
<sequence length="67" mass="7101">MSRPLGLVLAFILLLRGESGDKDCPEKAVAGDSAPFCGREFQPKNDVKPAPGDLGLSFFFGRESSSA</sequence>
<proteinExistence type="predicted"/>
<dbReference type="EMBL" id="NQIK02000001">
    <property type="protein sequence ID" value="KAF7576777.1"/>
    <property type="molecule type" value="Genomic_DNA"/>
</dbReference>
<dbReference type="GeneID" id="90953979"/>
<gene>
    <name evidence="1" type="ORF">PtrM4_010170</name>
</gene>
<accession>A0A834S6Z6</accession>
<dbReference type="KEGG" id="ptrr:90953979"/>
<comment type="caution">
    <text evidence="1">The sequence shown here is derived from an EMBL/GenBank/DDBJ whole genome shotgun (WGS) entry which is preliminary data.</text>
</comment>
<name>A0A834S6Z6_9PLEO</name>
<protein>
    <submittedName>
        <fullName evidence="1">Uncharacterized protein</fullName>
    </submittedName>
</protein>
<evidence type="ECO:0000313" key="1">
    <source>
        <dbReference type="EMBL" id="KAF7576777.1"/>
    </source>
</evidence>
<reference evidence="1 2" key="1">
    <citation type="journal article" date="2018" name="BMC Genomics">
        <title>Comparative genomics of the wheat fungal pathogen Pyrenophora tritici-repentis reveals chromosomal variations and genome plasticity.</title>
        <authorList>
            <person name="Moolhuijzen P."/>
            <person name="See P.T."/>
            <person name="Hane J.K."/>
            <person name="Shi G."/>
            <person name="Liu Z."/>
            <person name="Oliver R.P."/>
            <person name="Moffat C.S."/>
        </authorList>
    </citation>
    <scope>NUCLEOTIDE SEQUENCE [LARGE SCALE GENOMIC DNA]</scope>
    <source>
        <strain evidence="1">M4</strain>
    </source>
</reference>
<dbReference type="Proteomes" id="UP000245464">
    <property type="component" value="Chromosome 1"/>
</dbReference>
<evidence type="ECO:0000313" key="2">
    <source>
        <dbReference type="Proteomes" id="UP000245464"/>
    </source>
</evidence>
<dbReference type="AlphaFoldDB" id="A0A834S6Z6"/>